<dbReference type="Pfam" id="PF12708">
    <property type="entry name" value="Pect-lyase_RHGA_epim"/>
    <property type="match status" value="1"/>
</dbReference>
<sequence length="536" mass="59703">MGFKYYDKSQGKYVPMSIEILKSEGVSYTAPLIKSEFDKIDFKIGNIANFKSQGDTLTEKIVNEFSERFINPKWYGAKGDGVFDDSTALQNTLNNKGNIYIPKGKYLVKKTLVVLENTTVLFHPEAEIIRGSQIYCIFTNGKPEDKYLSYNGNGNINLIGGTLDVKGDSIKSNGGGIVFGHSENVVIKNMLIKNIYNIHHIEINSSKNVLIDNCRFENFYHDGTRPYSEAVQIDLAKNESVFPVFGDYDGTVCDNITIQNSTFNKVGAGIGTHVSAHDTWHENIKIFNNTFEDLLHHAVSGLIFRRFHISGNEVKNCWRAFYLAWCYDGNVSNNIIKDTTDHGILIRKTNNVSINGVKIARAGEVGISIYEGSHSIQIDNCTIDEGQNLGINIDGNTITVSNSTIKYNKNHGIYIHNSAKNNKVSFSNVYGNGRHGILITDSSSLNRIEGNFVYANNQTNSNCNNLMVVKNANNNRVINNICRIGDMTNKPQYGLFIEETCSNTLALMNDLRQSGAALNFYDEGQNTITSTENITS</sequence>
<dbReference type="InterPro" id="IPR024535">
    <property type="entry name" value="RHGA/B-epi-like_pectate_lyase"/>
</dbReference>
<dbReference type="AlphaFoldDB" id="A0AAP3CMK3"/>
<accession>A0AAP3CMK3</accession>
<dbReference type="Gene3D" id="2.160.20.10">
    <property type="entry name" value="Single-stranded right-handed beta-helix, Pectin lyase-like"/>
    <property type="match status" value="1"/>
</dbReference>
<evidence type="ECO:0000313" key="3">
    <source>
        <dbReference type="EMBL" id="MCY8319149.1"/>
    </source>
</evidence>
<dbReference type="EMBL" id="JALAOH010000126">
    <property type="protein sequence ID" value="MCY8319149.1"/>
    <property type="molecule type" value="Genomic_DNA"/>
</dbReference>
<dbReference type="InterPro" id="IPR012334">
    <property type="entry name" value="Pectin_lyas_fold"/>
</dbReference>
<dbReference type="InterPro" id="IPR006626">
    <property type="entry name" value="PbH1"/>
</dbReference>
<dbReference type="Pfam" id="PF13229">
    <property type="entry name" value="Beta_helix"/>
    <property type="match status" value="1"/>
</dbReference>
<organism evidence="3 4">
    <name type="scientific">Bacillus vallismortis</name>
    <dbReference type="NCBI Taxonomy" id="72361"/>
    <lineage>
        <taxon>Bacteria</taxon>
        <taxon>Bacillati</taxon>
        <taxon>Bacillota</taxon>
        <taxon>Bacilli</taxon>
        <taxon>Bacillales</taxon>
        <taxon>Bacillaceae</taxon>
        <taxon>Bacillus</taxon>
    </lineage>
</organism>
<protein>
    <submittedName>
        <fullName evidence="3">Right-handed parallel beta-helix repeat-containing protein</fullName>
    </submittedName>
</protein>
<dbReference type="Proteomes" id="UP001067121">
    <property type="component" value="Unassembled WGS sequence"/>
</dbReference>
<feature type="domain" description="Rhamnogalacturonase A/B/Epimerase-like pectate lyase" evidence="1">
    <location>
        <begin position="69"/>
        <end position="289"/>
    </location>
</feature>
<feature type="domain" description="Right handed beta helix" evidence="2">
    <location>
        <begin position="307"/>
        <end position="452"/>
    </location>
</feature>
<reference evidence="3" key="1">
    <citation type="submission" date="2022-02" db="EMBL/GenBank/DDBJ databases">
        <title>Crop Bioprotection Bacillus Genome Sequencing.</title>
        <authorList>
            <person name="Dunlap C."/>
        </authorList>
    </citation>
    <scope>NUCLEOTIDE SEQUENCE</scope>
    <source>
        <strain evidence="3">98-1</strain>
    </source>
</reference>
<dbReference type="RefSeq" id="WP_268545003.1">
    <property type="nucleotide sequence ID" value="NZ_JALAOH010000126.1"/>
</dbReference>
<name>A0AAP3CMK3_BACVA</name>
<evidence type="ECO:0000259" key="2">
    <source>
        <dbReference type="Pfam" id="PF13229"/>
    </source>
</evidence>
<dbReference type="SMART" id="SM00710">
    <property type="entry name" value="PbH1"/>
    <property type="match status" value="9"/>
</dbReference>
<dbReference type="InterPro" id="IPR011050">
    <property type="entry name" value="Pectin_lyase_fold/virulence"/>
</dbReference>
<dbReference type="SUPFAM" id="SSF51126">
    <property type="entry name" value="Pectin lyase-like"/>
    <property type="match status" value="2"/>
</dbReference>
<dbReference type="InterPro" id="IPR039448">
    <property type="entry name" value="Beta_helix"/>
</dbReference>
<comment type="caution">
    <text evidence="3">The sequence shown here is derived from an EMBL/GenBank/DDBJ whole genome shotgun (WGS) entry which is preliminary data.</text>
</comment>
<proteinExistence type="predicted"/>
<gene>
    <name evidence="3" type="ORF">MOC71_21110</name>
</gene>
<evidence type="ECO:0000259" key="1">
    <source>
        <dbReference type="Pfam" id="PF12708"/>
    </source>
</evidence>
<evidence type="ECO:0000313" key="4">
    <source>
        <dbReference type="Proteomes" id="UP001067121"/>
    </source>
</evidence>